<dbReference type="InterPro" id="IPR002941">
    <property type="entry name" value="DNA_methylase_N4/N6"/>
</dbReference>
<dbReference type="PROSITE" id="PS00092">
    <property type="entry name" value="N6_MTASE"/>
    <property type="match status" value="1"/>
</dbReference>
<evidence type="ECO:0000313" key="7">
    <source>
        <dbReference type="Proteomes" id="UP001166191"/>
    </source>
</evidence>
<evidence type="ECO:0000256" key="1">
    <source>
        <dbReference type="ARBA" id="ARBA00011900"/>
    </source>
</evidence>
<evidence type="ECO:0000256" key="2">
    <source>
        <dbReference type="ARBA" id="ARBA00022603"/>
    </source>
</evidence>
<evidence type="ECO:0000313" key="6">
    <source>
        <dbReference type="EMBL" id="MBU3031120.1"/>
    </source>
</evidence>
<feature type="non-terminal residue" evidence="6">
    <location>
        <position position="114"/>
    </location>
</feature>
<evidence type="ECO:0000259" key="5">
    <source>
        <dbReference type="Pfam" id="PF01555"/>
    </source>
</evidence>
<gene>
    <name evidence="6" type="ORF">KNW02_13435</name>
</gene>
<dbReference type="InterPro" id="IPR002052">
    <property type="entry name" value="DNA_methylase_N6_adenine_CS"/>
</dbReference>
<feature type="domain" description="DNA methylase N-4/N-6" evidence="5">
    <location>
        <begin position="61"/>
        <end position="114"/>
    </location>
</feature>
<keyword evidence="7" id="KW-1185">Reference proteome</keyword>
<organism evidence="6 7">
    <name type="scientific">Paracoccus marinaquae</name>
    <dbReference type="NCBI Taxonomy" id="2841926"/>
    <lineage>
        <taxon>Bacteria</taxon>
        <taxon>Pseudomonadati</taxon>
        <taxon>Pseudomonadota</taxon>
        <taxon>Alphaproteobacteria</taxon>
        <taxon>Rhodobacterales</taxon>
        <taxon>Paracoccaceae</taxon>
        <taxon>Paracoccus</taxon>
    </lineage>
</organism>
<dbReference type="Pfam" id="PF01555">
    <property type="entry name" value="N6_N4_Mtase"/>
    <property type="match status" value="1"/>
</dbReference>
<accession>A0ABS6AND0</accession>
<keyword evidence="2" id="KW-0489">Methyltransferase</keyword>
<evidence type="ECO:0000256" key="4">
    <source>
        <dbReference type="ARBA" id="ARBA00047942"/>
    </source>
</evidence>
<evidence type="ECO:0000256" key="3">
    <source>
        <dbReference type="ARBA" id="ARBA00022679"/>
    </source>
</evidence>
<sequence length="114" mass="13132">MPTLRWLTRDDDVRAADKVPYRLLEEVEGLGYGDRDAGNMLIQGDNLEALKALLPYYAGQVKCIYIDPPYNTGSAFEHYDDNLEHSQWLAMMWPRLELLRELLAEDGSIWVSID</sequence>
<comment type="caution">
    <text evidence="6">The sequence shown here is derived from an EMBL/GenBank/DDBJ whole genome shotgun (WGS) entry which is preliminary data.</text>
</comment>
<dbReference type="Proteomes" id="UP001166191">
    <property type="component" value="Unassembled WGS sequence"/>
</dbReference>
<keyword evidence="3" id="KW-0808">Transferase</keyword>
<dbReference type="RefSeq" id="WP_216033793.1">
    <property type="nucleotide sequence ID" value="NZ_JAHKNG010000025.1"/>
</dbReference>
<name>A0ABS6AND0_9RHOB</name>
<reference evidence="6" key="1">
    <citation type="submission" date="2021-06" db="EMBL/GenBank/DDBJ databases">
        <title>Paracoccus bacterium XHP0099 sp. nov., isolated from the surface waters of the Yellow Sea.</title>
        <authorList>
            <person name="Xue H."/>
            <person name="Zhang D."/>
        </authorList>
    </citation>
    <scope>NUCLEOTIDE SEQUENCE</scope>
    <source>
        <strain evidence="6">XHP0099</strain>
    </source>
</reference>
<protein>
    <recommendedName>
        <fullName evidence="1">site-specific DNA-methyltransferase (adenine-specific)</fullName>
        <ecNumber evidence="1">2.1.1.72</ecNumber>
    </recommendedName>
</protein>
<proteinExistence type="predicted"/>
<dbReference type="EC" id="2.1.1.72" evidence="1"/>
<comment type="catalytic activity">
    <reaction evidence="4">
        <text>a 2'-deoxyadenosine in DNA + S-adenosyl-L-methionine = an N(6)-methyl-2'-deoxyadenosine in DNA + S-adenosyl-L-homocysteine + H(+)</text>
        <dbReference type="Rhea" id="RHEA:15197"/>
        <dbReference type="Rhea" id="RHEA-COMP:12418"/>
        <dbReference type="Rhea" id="RHEA-COMP:12419"/>
        <dbReference type="ChEBI" id="CHEBI:15378"/>
        <dbReference type="ChEBI" id="CHEBI:57856"/>
        <dbReference type="ChEBI" id="CHEBI:59789"/>
        <dbReference type="ChEBI" id="CHEBI:90615"/>
        <dbReference type="ChEBI" id="CHEBI:90616"/>
        <dbReference type="EC" id="2.1.1.72"/>
    </reaction>
</comment>
<dbReference type="EMBL" id="JAHKNG010000025">
    <property type="protein sequence ID" value="MBU3031120.1"/>
    <property type="molecule type" value="Genomic_DNA"/>
</dbReference>